<dbReference type="CDD" id="cd07324">
    <property type="entry name" value="M48C_Oma1-like"/>
    <property type="match status" value="1"/>
</dbReference>
<dbReference type="GO" id="GO:0004222">
    <property type="term" value="F:metalloendopeptidase activity"/>
    <property type="evidence" value="ECO:0007669"/>
    <property type="project" value="InterPro"/>
</dbReference>
<organism evidence="11 12">
    <name type="scientific">Puniceibacterium sediminis</name>
    <dbReference type="NCBI Taxonomy" id="1608407"/>
    <lineage>
        <taxon>Bacteria</taxon>
        <taxon>Pseudomonadati</taxon>
        <taxon>Pseudomonadota</taxon>
        <taxon>Alphaproteobacteria</taxon>
        <taxon>Rhodobacterales</taxon>
        <taxon>Paracoccaceae</taxon>
        <taxon>Puniceibacterium</taxon>
    </lineage>
</organism>
<dbReference type="GO" id="GO:0046872">
    <property type="term" value="F:metal ion binding"/>
    <property type="evidence" value="ECO:0007669"/>
    <property type="project" value="UniProtKB-KW"/>
</dbReference>
<dbReference type="EMBL" id="FZNN01000004">
    <property type="protein sequence ID" value="SNR42825.1"/>
    <property type="molecule type" value="Genomic_DNA"/>
</dbReference>
<dbReference type="RefSeq" id="WP_089269805.1">
    <property type="nucleotide sequence ID" value="NZ_FZNN01000004.1"/>
</dbReference>
<dbReference type="SMART" id="SM00028">
    <property type="entry name" value="TPR"/>
    <property type="match status" value="3"/>
</dbReference>
<accession>A0A238W8A6</accession>
<dbReference type="InterPro" id="IPR001915">
    <property type="entry name" value="Peptidase_M48"/>
</dbReference>
<keyword evidence="12" id="KW-1185">Reference proteome</keyword>
<keyword evidence="9" id="KW-0732">Signal</keyword>
<evidence type="ECO:0000313" key="12">
    <source>
        <dbReference type="Proteomes" id="UP000198417"/>
    </source>
</evidence>
<dbReference type="AlphaFoldDB" id="A0A238W8A6"/>
<dbReference type="Pfam" id="PF14559">
    <property type="entry name" value="TPR_19"/>
    <property type="match status" value="1"/>
</dbReference>
<evidence type="ECO:0000256" key="7">
    <source>
        <dbReference type="RuleBase" id="RU003983"/>
    </source>
</evidence>
<proteinExistence type="inferred from homology"/>
<evidence type="ECO:0000256" key="1">
    <source>
        <dbReference type="ARBA" id="ARBA00022670"/>
    </source>
</evidence>
<comment type="similarity">
    <text evidence="7">Belongs to the peptidase M48 family.</text>
</comment>
<dbReference type="OrthoDB" id="9814887at2"/>
<dbReference type="Proteomes" id="UP000198417">
    <property type="component" value="Unassembled WGS sequence"/>
</dbReference>
<name>A0A238W8A6_9RHOB</name>
<dbReference type="Gene3D" id="1.25.40.10">
    <property type="entry name" value="Tetratricopeptide repeat domain"/>
    <property type="match status" value="1"/>
</dbReference>
<evidence type="ECO:0000256" key="2">
    <source>
        <dbReference type="ARBA" id="ARBA00022723"/>
    </source>
</evidence>
<feature type="signal peptide" evidence="9">
    <location>
        <begin position="1"/>
        <end position="23"/>
    </location>
</feature>
<keyword evidence="5 7" id="KW-0482">Metalloprotease</keyword>
<keyword evidence="3 7" id="KW-0378">Hydrolase</keyword>
<evidence type="ECO:0000256" key="4">
    <source>
        <dbReference type="ARBA" id="ARBA00022833"/>
    </source>
</evidence>
<protein>
    <submittedName>
        <fullName evidence="11">Putative Zn-dependent protease, contains TPR repeats</fullName>
    </submittedName>
</protein>
<evidence type="ECO:0000256" key="3">
    <source>
        <dbReference type="ARBA" id="ARBA00022801"/>
    </source>
</evidence>
<feature type="repeat" description="TPR" evidence="6">
    <location>
        <begin position="301"/>
        <end position="334"/>
    </location>
</feature>
<evidence type="ECO:0000313" key="11">
    <source>
        <dbReference type="EMBL" id="SNR42825.1"/>
    </source>
</evidence>
<feature type="chain" id="PRO_5013167378" evidence="9">
    <location>
        <begin position="24"/>
        <end position="439"/>
    </location>
</feature>
<keyword evidence="4 7" id="KW-0862">Zinc</keyword>
<dbReference type="SUPFAM" id="SSF48452">
    <property type="entry name" value="TPR-like"/>
    <property type="match status" value="1"/>
</dbReference>
<dbReference type="GO" id="GO:0016020">
    <property type="term" value="C:membrane"/>
    <property type="evidence" value="ECO:0007669"/>
    <property type="project" value="TreeGrafter"/>
</dbReference>
<evidence type="ECO:0000256" key="6">
    <source>
        <dbReference type="PROSITE-ProRule" id="PRU00339"/>
    </source>
</evidence>
<dbReference type="PROSITE" id="PS50005">
    <property type="entry name" value="TPR"/>
    <property type="match status" value="1"/>
</dbReference>
<comment type="cofactor">
    <cofactor evidence="7">
        <name>Zn(2+)</name>
        <dbReference type="ChEBI" id="CHEBI:29105"/>
    </cofactor>
    <text evidence="7">Binds 1 zinc ion per subunit.</text>
</comment>
<dbReference type="InterPro" id="IPR011990">
    <property type="entry name" value="TPR-like_helical_dom_sf"/>
</dbReference>
<dbReference type="InterPro" id="IPR019734">
    <property type="entry name" value="TPR_rpt"/>
</dbReference>
<reference evidence="11 12" key="1">
    <citation type="submission" date="2017-06" db="EMBL/GenBank/DDBJ databases">
        <authorList>
            <person name="Kim H.J."/>
            <person name="Triplett B.A."/>
        </authorList>
    </citation>
    <scope>NUCLEOTIDE SEQUENCE [LARGE SCALE GENOMIC DNA]</scope>
    <source>
        <strain evidence="11 12">DSM 29052</strain>
    </source>
</reference>
<dbReference type="PANTHER" id="PTHR22726:SF1">
    <property type="entry name" value="METALLOENDOPEPTIDASE OMA1, MITOCHONDRIAL"/>
    <property type="match status" value="1"/>
</dbReference>
<evidence type="ECO:0000256" key="5">
    <source>
        <dbReference type="ARBA" id="ARBA00023049"/>
    </source>
</evidence>
<keyword evidence="2" id="KW-0479">Metal-binding</keyword>
<sequence length="439" mass="47250">MYHLRLLALAFCLALITSSPARAISLLRDADIEYGLAQLADPILRAAGLSPAQVRVLVVDDSSLNAFIAETQHIFINSGMILKLESARMLQAVIAHEAAHIANGHISRRAGNMRNARTATGIGMALAAAAAVSGQSEAAMGIAFGSQSSVMRNFLAHTRSEEASADQSSVRTMVRAGVDPRGAVEVFDLFRGQEALSVGRQDPYVLSHPLTRDRMRAMEGFVTAYGGALPDDPTAAYWFARAQGKLSAFIRNPNWTLRRLGDSPSRDIALMRDAAAYHKQSNLPRALKAIDGAIALRPRDPYLIDLKAEILLESRKADAAIQTYRQAVSLAPNNALILGGLGRALLASGNFSAALPVLEKARGRDWQDTRLLRDLAVGYAKTGQPGMASVVTAERYAMQGRLSDAGIHAKRAVDQLPQGSAPWQRAQDVLSAAEQAKRR</sequence>
<dbReference type="InterPro" id="IPR051156">
    <property type="entry name" value="Mito/Outer_Membr_Metalloprot"/>
</dbReference>
<keyword evidence="6" id="KW-0802">TPR repeat</keyword>
<evidence type="ECO:0000256" key="8">
    <source>
        <dbReference type="SAM" id="MobiDB-lite"/>
    </source>
</evidence>
<evidence type="ECO:0000259" key="10">
    <source>
        <dbReference type="Pfam" id="PF01435"/>
    </source>
</evidence>
<dbReference type="Gene3D" id="3.30.2010.10">
    <property type="entry name" value="Metalloproteases ('zincins'), catalytic domain"/>
    <property type="match status" value="1"/>
</dbReference>
<dbReference type="PANTHER" id="PTHR22726">
    <property type="entry name" value="METALLOENDOPEPTIDASE OMA1"/>
    <property type="match status" value="1"/>
</dbReference>
<dbReference type="Pfam" id="PF01435">
    <property type="entry name" value="Peptidase_M48"/>
    <property type="match status" value="1"/>
</dbReference>
<feature type="region of interest" description="Disordered" evidence="8">
    <location>
        <begin position="416"/>
        <end position="439"/>
    </location>
</feature>
<dbReference type="GO" id="GO:0051603">
    <property type="term" value="P:proteolysis involved in protein catabolic process"/>
    <property type="evidence" value="ECO:0007669"/>
    <property type="project" value="TreeGrafter"/>
</dbReference>
<keyword evidence="1 7" id="KW-0645">Protease</keyword>
<evidence type="ECO:0000256" key="9">
    <source>
        <dbReference type="SAM" id="SignalP"/>
    </source>
</evidence>
<feature type="domain" description="Peptidase M48" evidence="10">
    <location>
        <begin position="38"/>
        <end position="220"/>
    </location>
</feature>
<gene>
    <name evidence="11" type="ORF">SAMN06265370_104258</name>
</gene>